<feature type="compositionally biased region" description="Pro residues" evidence="1">
    <location>
        <begin position="471"/>
        <end position="523"/>
    </location>
</feature>
<evidence type="ECO:0000313" key="4">
    <source>
        <dbReference type="Proteomes" id="UP000015104"/>
    </source>
</evidence>
<feature type="compositionally biased region" description="Low complexity" evidence="1">
    <location>
        <begin position="528"/>
        <end position="569"/>
    </location>
</feature>
<evidence type="ECO:0000256" key="1">
    <source>
        <dbReference type="SAM" id="MobiDB-lite"/>
    </source>
</evidence>
<feature type="compositionally biased region" description="Polar residues" evidence="1">
    <location>
        <begin position="182"/>
        <end position="191"/>
    </location>
</feature>
<keyword evidence="2" id="KW-0732">Signal</keyword>
<feature type="compositionally biased region" description="Gly residues" evidence="1">
    <location>
        <begin position="301"/>
        <end position="312"/>
    </location>
</feature>
<feature type="region of interest" description="Disordered" evidence="1">
    <location>
        <begin position="750"/>
        <end position="795"/>
    </location>
</feature>
<feature type="compositionally biased region" description="Low complexity" evidence="1">
    <location>
        <begin position="239"/>
        <end position="255"/>
    </location>
</feature>
<feature type="signal peptide" evidence="2">
    <location>
        <begin position="1"/>
        <end position="34"/>
    </location>
</feature>
<protein>
    <recommendedName>
        <fullName evidence="5">DUF4766 domain-containing protein</fullName>
    </recommendedName>
</protein>
<dbReference type="EnsemblMetazoa" id="tetur29g00480.1">
    <property type="protein sequence ID" value="tetur29g00480.1"/>
    <property type="gene ID" value="tetur29g00480"/>
</dbReference>
<evidence type="ECO:0000256" key="2">
    <source>
        <dbReference type="SAM" id="SignalP"/>
    </source>
</evidence>
<proteinExistence type="predicted"/>
<dbReference type="AlphaFoldDB" id="T1KZY0"/>
<evidence type="ECO:0008006" key="5">
    <source>
        <dbReference type="Google" id="ProtNLM"/>
    </source>
</evidence>
<name>T1KZY0_TETUR</name>
<feature type="region of interest" description="Disordered" evidence="1">
    <location>
        <begin position="218"/>
        <end position="312"/>
    </location>
</feature>
<feature type="region of interest" description="Disordered" evidence="1">
    <location>
        <begin position="397"/>
        <end position="674"/>
    </location>
</feature>
<feature type="region of interest" description="Disordered" evidence="1">
    <location>
        <begin position="338"/>
        <end position="365"/>
    </location>
</feature>
<keyword evidence="4" id="KW-1185">Reference proteome</keyword>
<organism evidence="3 4">
    <name type="scientific">Tetranychus urticae</name>
    <name type="common">Two-spotted spider mite</name>
    <dbReference type="NCBI Taxonomy" id="32264"/>
    <lineage>
        <taxon>Eukaryota</taxon>
        <taxon>Metazoa</taxon>
        <taxon>Ecdysozoa</taxon>
        <taxon>Arthropoda</taxon>
        <taxon>Chelicerata</taxon>
        <taxon>Arachnida</taxon>
        <taxon>Acari</taxon>
        <taxon>Acariformes</taxon>
        <taxon>Trombidiformes</taxon>
        <taxon>Prostigmata</taxon>
        <taxon>Eleutherengona</taxon>
        <taxon>Raphignathae</taxon>
        <taxon>Tetranychoidea</taxon>
        <taxon>Tetranychidae</taxon>
        <taxon>Tetranychus</taxon>
    </lineage>
</organism>
<feature type="compositionally biased region" description="Low complexity" evidence="1">
    <location>
        <begin position="276"/>
        <end position="289"/>
    </location>
</feature>
<dbReference type="HOGENOM" id="CLU_353495_0_0_1"/>
<reference evidence="3" key="2">
    <citation type="submission" date="2015-06" db="UniProtKB">
        <authorList>
            <consortium name="EnsemblMetazoa"/>
        </authorList>
    </citation>
    <scope>IDENTIFICATION</scope>
</reference>
<feature type="compositionally biased region" description="Polar residues" evidence="1">
    <location>
        <begin position="590"/>
        <end position="603"/>
    </location>
</feature>
<evidence type="ECO:0000313" key="3">
    <source>
        <dbReference type="EnsemblMetazoa" id="tetur29g00480.1"/>
    </source>
</evidence>
<dbReference type="Proteomes" id="UP000015104">
    <property type="component" value="Unassembled WGS sequence"/>
</dbReference>
<feature type="compositionally biased region" description="Pro residues" evidence="1">
    <location>
        <begin position="651"/>
        <end position="662"/>
    </location>
</feature>
<feature type="compositionally biased region" description="Low complexity" evidence="1">
    <location>
        <begin position="640"/>
        <end position="650"/>
    </location>
</feature>
<feature type="compositionally biased region" description="Gly residues" evidence="1">
    <location>
        <begin position="258"/>
        <end position="275"/>
    </location>
</feature>
<feature type="compositionally biased region" description="Gly residues" evidence="1">
    <location>
        <begin position="750"/>
        <end position="760"/>
    </location>
</feature>
<feature type="compositionally biased region" description="Basic and acidic residues" evidence="1">
    <location>
        <begin position="437"/>
        <end position="448"/>
    </location>
</feature>
<feature type="compositionally biased region" description="Low complexity" evidence="1">
    <location>
        <begin position="765"/>
        <end position="788"/>
    </location>
</feature>
<accession>T1KZY0</accession>
<feature type="compositionally biased region" description="Low complexity" evidence="1">
    <location>
        <begin position="663"/>
        <end position="674"/>
    </location>
</feature>
<feature type="region of interest" description="Disordered" evidence="1">
    <location>
        <begin position="170"/>
        <end position="200"/>
    </location>
</feature>
<reference evidence="4" key="1">
    <citation type="submission" date="2011-08" db="EMBL/GenBank/DDBJ databases">
        <authorList>
            <person name="Rombauts S."/>
        </authorList>
    </citation>
    <scope>NUCLEOTIDE SEQUENCE</scope>
    <source>
        <strain evidence="4">London</strain>
    </source>
</reference>
<sequence length="795" mass="84061">MWLSIKNGGLKSLPIRSSIMIVLIVLCLAICTSGQRTDCSFIPRALSGNGNRGSWRNYFPSASAATSESNPFSNSFGSLASSASSSLPAFAYTPYTVEESVPANSIVTSKGFLSPAINANSAYQPLSSTNNFVAVKPSQSYSPNYPSVGYASNYAGSGLVPKVNYPSPLIKPQVGNRKRSKQQPSEASGPTISIGGAPGGGTAIRFGKAQITFKKGQISVGPASTGSSPKKYKKKQPNSAAGSLSSASSSRGISLDLGQGGSGRGVSISFGGGSGSSSSSSPARSRGQSAPHHDEDKAGSEGPGISFGGGSGIRLPSISFGNGGLTIGGGGGQDEYADGAGKTAAESSYPTYHGKGYGKSYYKPPPRPRIKLKLPHFPKTYIESNLKLPPLKVKLHASPRVKITTGTKDPLEPKPVEEDPNMQDIFLPPEPFPKKMNGSEEEKKDKIPIEPPPTAPNPYPYPPHHPHPHPHPYPPPPPYNGPYQPGPPGPPGPPHPYYPPPPIPGSHPVPPPGHAGHPVPPPSNYHQSYNNYESEKYNNNYKYSSGSSYKSSSGGSYSAPYKAAASGYSQAYQPYSKPDNWPGPPVGSPYATNRVTFAGNGSSYPVGDGNGRSVGHPEIAPAPGGHPGYGPAYPPPQPHPQAAYPAHGPYQPAPLPPPPPPHHSGYPSPGYSSKPKYGGYPKEIFGKKIVKYNRATNDKPQLILDLRPRISLHSVNETHPEKKPKHKDPFFKLKLNPIFLNRTEKYGYGSGDDSGYGGAYGQKYPTSTTTTTPAPGRTERATVSTESSRTQERRR</sequence>
<feature type="chain" id="PRO_5004581307" description="DUF4766 domain-containing protein" evidence="2">
    <location>
        <begin position="35"/>
        <end position="795"/>
    </location>
</feature>
<feature type="compositionally biased region" description="Pro residues" evidence="1">
    <location>
        <begin position="449"/>
        <end position="463"/>
    </location>
</feature>
<dbReference type="EMBL" id="CAEY01000758">
    <property type="status" value="NOT_ANNOTATED_CDS"/>
    <property type="molecule type" value="Genomic_DNA"/>
</dbReference>